<name>A0ACC0U8Z0_9AGAM</name>
<organism evidence="1 2">
    <name type="scientific">Russula earlei</name>
    <dbReference type="NCBI Taxonomy" id="71964"/>
    <lineage>
        <taxon>Eukaryota</taxon>
        <taxon>Fungi</taxon>
        <taxon>Dikarya</taxon>
        <taxon>Basidiomycota</taxon>
        <taxon>Agaricomycotina</taxon>
        <taxon>Agaricomycetes</taxon>
        <taxon>Russulales</taxon>
        <taxon>Russulaceae</taxon>
        <taxon>Russula</taxon>
    </lineage>
</organism>
<protein>
    <submittedName>
        <fullName evidence="1">KptA family-domain-containing protein</fullName>
    </submittedName>
</protein>
<evidence type="ECO:0000313" key="1">
    <source>
        <dbReference type="EMBL" id="KAI9508175.1"/>
    </source>
</evidence>
<dbReference type="Proteomes" id="UP001207468">
    <property type="component" value="Unassembled WGS sequence"/>
</dbReference>
<gene>
    <name evidence="1" type="ORF">F5148DRAFT_980179</name>
</gene>
<comment type="caution">
    <text evidence="1">The sequence shown here is derived from an EMBL/GenBank/DDBJ whole genome shotgun (WGS) entry which is preliminary data.</text>
</comment>
<reference evidence="1" key="1">
    <citation type="submission" date="2021-03" db="EMBL/GenBank/DDBJ databases">
        <title>Evolutionary priming and transition to the ectomycorrhizal habit in an iconic lineage of mushroom-forming fungi: is preadaptation a requirement?</title>
        <authorList>
            <consortium name="DOE Joint Genome Institute"/>
            <person name="Looney B.P."/>
            <person name="Miyauchi S."/>
            <person name="Morin E."/>
            <person name="Drula E."/>
            <person name="Courty P.E."/>
            <person name="Chicoki N."/>
            <person name="Fauchery L."/>
            <person name="Kohler A."/>
            <person name="Kuo A."/>
            <person name="LaButti K."/>
            <person name="Pangilinan J."/>
            <person name="Lipzen A."/>
            <person name="Riley R."/>
            <person name="Andreopoulos W."/>
            <person name="He G."/>
            <person name="Johnson J."/>
            <person name="Barry K.W."/>
            <person name="Grigoriev I.V."/>
            <person name="Nagy L."/>
            <person name="Hibbett D."/>
            <person name="Henrissat B."/>
            <person name="Matheny P.B."/>
            <person name="Labbe J."/>
            <person name="Martin A.F."/>
        </authorList>
    </citation>
    <scope>NUCLEOTIDE SEQUENCE</scope>
    <source>
        <strain evidence="1">BPL698</strain>
    </source>
</reference>
<accession>A0ACC0U8Z0</accession>
<evidence type="ECO:0000313" key="2">
    <source>
        <dbReference type="Proteomes" id="UP001207468"/>
    </source>
</evidence>
<keyword evidence="2" id="KW-1185">Reference proteome</keyword>
<dbReference type="EMBL" id="JAGFNK010000099">
    <property type="protein sequence ID" value="KAI9508175.1"/>
    <property type="molecule type" value="Genomic_DNA"/>
</dbReference>
<sequence>MNNPPKQKGSRPTPGPGGRTPLRGHPKESPQVRLSKTLSWILRHGAKSEGLSMRPDGYVRVSDLLASPRFSSPTQLDLAALQRIVESDSKQRYMLIKAPNEAAPMADEVWWIRANQGHSLKEVKLDLKPILSAADIPMAVHGTTKTAWESISVQGLSRRTRNHIHLAQGVPEDGVISGMRKLSQVLIYIDVQKALDAGIPFFISENGVVLTEGDGSGFLSPKYFLRVEDRDGKPIPSWPISSTRTQSGSVVVPSQVS</sequence>
<proteinExistence type="predicted"/>